<accession>A0ACA9KY17</accession>
<reference evidence="1" key="1">
    <citation type="submission" date="2021-06" db="EMBL/GenBank/DDBJ databases">
        <authorList>
            <person name="Kallberg Y."/>
            <person name="Tangrot J."/>
            <person name="Rosling A."/>
        </authorList>
    </citation>
    <scope>NUCLEOTIDE SEQUENCE</scope>
    <source>
        <strain evidence="1">AU212A</strain>
    </source>
</reference>
<sequence>MDNFQQRMADLLNKAQASKSKVASTSEVASTNSDEKKTPNKSTQDFQSLKDIWRKMGSV</sequence>
<comment type="caution">
    <text evidence="1">The sequence shown here is derived from an EMBL/GenBank/DDBJ whole genome shotgun (WGS) entry which is preliminary data.</text>
</comment>
<proteinExistence type="predicted"/>
<keyword evidence="2" id="KW-1185">Reference proteome</keyword>
<feature type="non-terminal residue" evidence="1">
    <location>
        <position position="59"/>
    </location>
</feature>
<dbReference type="Proteomes" id="UP000789860">
    <property type="component" value="Unassembled WGS sequence"/>
</dbReference>
<name>A0ACA9KY17_9GLOM</name>
<protein>
    <submittedName>
        <fullName evidence="1">4610_t:CDS:1</fullName>
    </submittedName>
</protein>
<evidence type="ECO:0000313" key="2">
    <source>
        <dbReference type="Proteomes" id="UP000789860"/>
    </source>
</evidence>
<gene>
    <name evidence="1" type="ORF">SCALOS_LOCUS3054</name>
</gene>
<evidence type="ECO:0000313" key="1">
    <source>
        <dbReference type="EMBL" id="CAG8496569.1"/>
    </source>
</evidence>
<dbReference type="EMBL" id="CAJVPM010003086">
    <property type="protein sequence ID" value="CAG8496569.1"/>
    <property type="molecule type" value="Genomic_DNA"/>
</dbReference>
<organism evidence="1 2">
    <name type="scientific">Scutellospora calospora</name>
    <dbReference type="NCBI Taxonomy" id="85575"/>
    <lineage>
        <taxon>Eukaryota</taxon>
        <taxon>Fungi</taxon>
        <taxon>Fungi incertae sedis</taxon>
        <taxon>Mucoromycota</taxon>
        <taxon>Glomeromycotina</taxon>
        <taxon>Glomeromycetes</taxon>
        <taxon>Diversisporales</taxon>
        <taxon>Gigasporaceae</taxon>
        <taxon>Scutellospora</taxon>
    </lineage>
</organism>